<accession>A0A1M4S7X0</accession>
<evidence type="ECO:0000313" key="2">
    <source>
        <dbReference type="EMBL" id="SHE28314.1"/>
    </source>
</evidence>
<feature type="domain" description="Pyridoxamine 5'-phosphate oxidase N-terminal" evidence="1">
    <location>
        <begin position="19"/>
        <end position="118"/>
    </location>
</feature>
<protein>
    <recommendedName>
        <fullName evidence="1">Pyridoxamine 5'-phosphate oxidase N-terminal domain-containing protein</fullName>
    </recommendedName>
</protein>
<proteinExistence type="predicted"/>
<dbReference type="AlphaFoldDB" id="A0A1M4S7X0"/>
<dbReference type="PANTHER" id="PTHR40660">
    <property type="entry name" value="5'-PHOSPHATE OXIDASE PUTATIVE DOMAIN-CONTAINING PROTEIN-RELATED"/>
    <property type="match status" value="1"/>
</dbReference>
<keyword evidence="3" id="KW-1185">Reference proteome</keyword>
<dbReference type="RefSeq" id="WP_073353189.1">
    <property type="nucleotide sequence ID" value="NZ_FQUZ01000001.1"/>
</dbReference>
<organism evidence="2 3">
    <name type="scientific">Lampropedia hyalina DSM 16112</name>
    <dbReference type="NCBI Taxonomy" id="1122156"/>
    <lineage>
        <taxon>Bacteria</taxon>
        <taxon>Pseudomonadati</taxon>
        <taxon>Pseudomonadota</taxon>
        <taxon>Betaproteobacteria</taxon>
        <taxon>Burkholderiales</taxon>
        <taxon>Comamonadaceae</taxon>
        <taxon>Lampropedia</taxon>
    </lineage>
</organism>
<dbReference type="OrthoDB" id="6196741at2"/>
<dbReference type="PANTHER" id="PTHR40660:SF1">
    <property type="entry name" value="5'-PHOSPHATE OXIDASE PUTATIVE DOMAIN-CONTAINING PROTEIN-RELATED"/>
    <property type="match status" value="1"/>
</dbReference>
<dbReference type="InterPro" id="IPR012349">
    <property type="entry name" value="Split_barrel_FMN-bd"/>
</dbReference>
<gene>
    <name evidence="2" type="ORF">SAMN02745117_00024</name>
</gene>
<dbReference type="Pfam" id="PF01243">
    <property type="entry name" value="PNPOx_N"/>
    <property type="match status" value="1"/>
</dbReference>
<name>A0A1M4S7X0_9BURK</name>
<dbReference type="Proteomes" id="UP000184327">
    <property type="component" value="Unassembled WGS sequence"/>
</dbReference>
<dbReference type="EMBL" id="FQUZ01000001">
    <property type="protein sequence ID" value="SHE28314.1"/>
    <property type="molecule type" value="Genomic_DNA"/>
</dbReference>
<sequence length="131" mass="14199">MNTLNDTIKAMLATQLPIQATVGPDGIPDIGPKRSLRAYDDQTLIYNENTGGQTLRNLKDGSKIAVAIIDREALDGYRFLGRAEIFHEGKPYDNAVAFAAKNGMKTPLCAVLIHIEAIFTLRSGPTAGTRL</sequence>
<evidence type="ECO:0000313" key="3">
    <source>
        <dbReference type="Proteomes" id="UP000184327"/>
    </source>
</evidence>
<evidence type="ECO:0000259" key="1">
    <source>
        <dbReference type="Pfam" id="PF01243"/>
    </source>
</evidence>
<reference evidence="2 3" key="1">
    <citation type="submission" date="2016-11" db="EMBL/GenBank/DDBJ databases">
        <authorList>
            <person name="Jaros S."/>
            <person name="Januszkiewicz K."/>
            <person name="Wedrychowicz H."/>
        </authorList>
    </citation>
    <scope>NUCLEOTIDE SEQUENCE [LARGE SCALE GENOMIC DNA]</scope>
    <source>
        <strain evidence="2 3">DSM 16112</strain>
    </source>
</reference>
<dbReference type="SUPFAM" id="SSF50475">
    <property type="entry name" value="FMN-binding split barrel"/>
    <property type="match status" value="1"/>
</dbReference>
<dbReference type="Gene3D" id="2.30.110.10">
    <property type="entry name" value="Electron Transport, Fmn-binding Protein, Chain A"/>
    <property type="match status" value="1"/>
</dbReference>
<dbReference type="STRING" id="1122156.SAMN02745117_00024"/>
<dbReference type="InterPro" id="IPR011576">
    <property type="entry name" value="Pyridox_Oxase_N"/>
</dbReference>